<dbReference type="PANTHER" id="PTHR15725:SF14">
    <property type="entry name" value="ZINC FINGER CCCH DOMAIN-CONTAINING PROTEIN 11A"/>
    <property type="match status" value="1"/>
</dbReference>
<dbReference type="OrthoDB" id="5395350at2759"/>
<dbReference type="EMBL" id="JH994091">
    <property type="protein sequence ID" value="ELQ73998.1"/>
    <property type="molecule type" value="Genomic_DNA"/>
</dbReference>
<dbReference type="OMA" id="WEDMEGG"/>
<protein>
    <recommendedName>
        <fullName evidence="1">Zinc-finger CCCH domain-containing protein</fullName>
    </recommendedName>
</protein>
<dbReference type="Pfam" id="PF15663">
    <property type="entry name" value="zf-CCCH_3"/>
    <property type="match status" value="1"/>
</dbReference>
<proteinExistence type="predicted"/>
<reference evidence="2 3" key="1">
    <citation type="journal article" date="2012" name="PLoS Pathog.">
        <title>The genome of the obligate intracellular parasite Trachipleistophora hominis: new insights into microsporidian genome dynamics and reductive evolution.</title>
        <authorList>
            <person name="Heinz E."/>
            <person name="Williams T.A."/>
            <person name="Nakjang S."/>
            <person name="Noel C.J."/>
            <person name="Swan D.C."/>
            <person name="Goldberg A.V."/>
            <person name="Harris S.R."/>
            <person name="Weinmaier T."/>
            <person name="Markert S."/>
            <person name="Becher D."/>
            <person name="Bernhardt J."/>
            <person name="Dagan T."/>
            <person name="Hacker C."/>
            <person name="Lucocq J.M."/>
            <person name="Schweder T."/>
            <person name="Rattei T."/>
            <person name="Hall N."/>
            <person name="Hirt R.P."/>
            <person name="Embley T.M."/>
        </authorList>
    </citation>
    <scope>NUCLEOTIDE SEQUENCE [LARGE SCALE GENOMIC DNA]</scope>
</reference>
<dbReference type="HOGENOM" id="CLU_1251457_0_0_1"/>
<accession>L7JR99</accession>
<organism evidence="2 3">
    <name type="scientific">Trachipleistophora hominis</name>
    <name type="common">Microsporidian parasite</name>
    <dbReference type="NCBI Taxonomy" id="72359"/>
    <lineage>
        <taxon>Eukaryota</taxon>
        <taxon>Fungi</taxon>
        <taxon>Fungi incertae sedis</taxon>
        <taxon>Microsporidia</taxon>
        <taxon>Pleistophoridae</taxon>
        <taxon>Trachipleistophora</taxon>
    </lineage>
</organism>
<evidence type="ECO:0000313" key="3">
    <source>
        <dbReference type="Proteomes" id="UP000011185"/>
    </source>
</evidence>
<dbReference type="Proteomes" id="UP000011185">
    <property type="component" value="Unassembled WGS sequence"/>
</dbReference>
<dbReference type="InterPro" id="IPR041686">
    <property type="entry name" value="Znf-CCCH_3"/>
</dbReference>
<sequence>MDDCYYYLYSVCTKKNCTYRHSAAAKKNLIMCKTWANKRECRNECPLRHSDYHLRKDRKDIYCYWEDMEGGCQKEFCDFRHRNPEKDEWKKVKIRTLDEIKRKNSETHVPYGVQQHGSPCETLAAHVPSSQLSESEMQLIDGIRTDYTFEVNDFQNDRVSAKVFSPKGIKTHNRAERVNNGNSPLQLGNDEFTSKDIEKELEMIDKALEEEGLDMRKLYKK</sequence>
<dbReference type="STRING" id="72359.L7JR99"/>
<evidence type="ECO:0000313" key="2">
    <source>
        <dbReference type="EMBL" id="ELQ73998.1"/>
    </source>
</evidence>
<gene>
    <name evidence="2" type="ORF">THOM_3091</name>
</gene>
<dbReference type="VEuPathDB" id="MicrosporidiaDB:THOM_3091"/>
<dbReference type="PANTHER" id="PTHR15725">
    <property type="entry name" value="ZN-FINGER, C-X8-C-X5-C-X3-H TYPE-CONTAINING"/>
    <property type="match status" value="1"/>
</dbReference>
<dbReference type="InParanoid" id="L7JR99"/>
<keyword evidence="3" id="KW-1185">Reference proteome</keyword>
<name>L7JR99_TRAHO</name>
<feature type="domain" description="Zinc-finger CCCH" evidence="1">
    <location>
        <begin position="2"/>
        <end position="90"/>
    </location>
</feature>
<dbReference type="AlphaFoldDB" id="L7JR99"/>
<evidence type="ECO:0000259" key="1">
    <source>
        <dbReference type="Pfam" id="PF15663"/>
    </source>
</evidence>